<proteinExistence type="predicted"/>
<sequence length="451" mass="48932">MIRHALVVIAMLCLTGCINLYKRVDSGPDGEPMAFNGIRDHLATGPLHVMQIHGMGDHSGPNDCGKSSQNIKLQLAIADRLGYRHDMGYGASDPGNVTIGGTVAGTYSVRRYSDPKGEGNDLYFSCVTWGETGRIIKQGMLELNDKFLEENENERHRAPINRAAKRFVNRSFSDPLIYQGPMGAYIRRVVWDGIEGSIRLHVHQQADASLASMEVQTLQAKALAFMGEVQVAIISDSLGSRIVFDVVCSVGGGDCQGGPHLEMLPPQRASRNQADATAGIDAMLAGRLAGSVRSVYMLANQLPLLELAYLEPPAEGTSLEHLIGTTDRCYRPLLGPYPEAARIGAAGRTEEKIQMVAFTDANDALSYHLSDAYKSRCSSAYVMSNGAADDVATEGARLERKVELSVEFINVTFPNAIPRWLFVYSSLGKAHSGGFKGNRRAVGYLVDGSHR</sequence>
<keyword evidence="2" id="KW-1185">Reference proteome</keyword>
<organism evidence="1 2">
    <name type="scientific">Luteimonas marina</name>
    <dbReference type="NCBI Taxonomy" id="488485"/>
    <lineage>
        <taxon>Bacteria</taxon>
        <taxon>Pseudomonadati</taxon>
        <taxon>Pseudomonadota</taxon>
        <taxon>Gammaproteobacteria</taxon>
        <taxon>Lysobacterales</taxon>
        <taxon>Lysobacteraceae</taxon>
        <taxon>Luteimonas</taxon>
    </lineage>
</organism>
<dbReference type="RefSeq" id="WP_146384965.1">
    <property type="nucleotide sequence ID" value="NZ_VOHK01000001.1"/>
</dbReference>
<evidence type="ECO:0000313" key="1">
    <source>
        <dbReference type="EMBL" id="TWT23660.1"/>
    </source>
</evidence>
<reference evidence="1 2" key="1">
    <citation type="journal article" date="2008" name="Int. J. Syst. Evol. Microbiol.">
        <title>Luteimonas marina sp. nov., isolated from seawater.</title>
        <authorList>
            <person name="Baik K.S."/>
            <person name="Park S.C."/>
            <person name="Kim M.S."/>
            <person name="Kim E.M."/>
            <person name="Park C."/>
            <person name="Chun J."/>
            <person name="Seong C.N."/>
        </authorList>
    </citation>
    <scope>NUCLEOTIDE SEQUENCE [LARGE SCALE GENOMIC DNA]</scope>
    <source>
        <strain evidence="1 2">FR1330</strain>
    </source>
</reference>
<dbReference type="OrthoDB" id="8477673at2"/>
<accession>A0A5C5UDQ7</accession>
<gene>
    <name evidence="1" type="ORF">FQY83_03300</name>
</gene>
<evidence type="ECO:0000313" key="2">
    <source>
        <dbReference type="Proteomes" id="UP000319980"/>
    </source>
</evidence>
<dbReference type="Proteomes" id="UP000319980">
    <property type="component" value="Unassembled WGS sequence"/>
</dbReference>
<dbReference type="EMBL" id="VOHK01000001">
    <property type="protein sequence ID" value="TWT23660.1"/>
    <property type="molecule type" value="Genomic_DNA"/>
</dbReference>
<dbReference type="AlphaFoldDB" id="A0A5C5UDQ7"/>
<comment type="caution">
    <text evidence="1">The sequence shown here is derived from an EMBL/GenBank/DDBJ whole genome shotgun (WGS) entry which is preliminary data.</text>
</comment>
<name>A0A5C5UDQ7_9GAMM</name>
<protein>
    <submittedName>
        <fullName evidence="1">Uncharacterized protein</fullName>
    </submittedName>
</protein>